<reference evidence="3" key="1">
    <citation type="journal article" date="2020" name="mSystems">
        <title>Genome- and Community-Level Interaction Insights into Carbon Utilization and Element Cycling Functions of Hydrothermarchaeota in Hydrothermal Sediment.</title>
        <authorList>
            <person name="Zhou Z."/>
            <person name="Liu Y."/>
            <person name="Xu W."/>
            <person name="Pan J."/>
            <person name="Luo Z.H."/>
            <person name="Li M."/>
        </authorList>
    </citation>
    <scope>NUCLEOTIDE SEQUENCE [LARGE SCALE GENOMIC DNA]</scope>
    <source>
        <strain evidence="3">SpSt-413</strain>
    </source>
</reference>
<dbReference type="AlphaFoldDB" id="A0A7C4ABB4"/>
<feature type="chain" id="PRO_5027572983" evidence="2">
    <location>
        <begin position="26"/>
        <end position="158"/>
    </location>
</feature>
<feature type="region of interest" description="Disordered" evidence="1">
    <location>
        <begin position="100"/>
        <end position="125"/>
    </location>
</feature>
<organism evidence="3">
    <name type="scientific">Fundidesulfovibrio putealis</name>
    <dbReference type="NCBI Taxonomy" id="270496"/>
    <lineage>
        <taxon>Bacteria</taxon>
        <taxon>Pseudomonadati</taxon>
        <taxon>Thermodesulfobacteriota</taxon>
        <taxon>Desulfovibrionia</taxon>
        <taxon>Desulfovibrionales</taxon>
        <taxon>Desulfovibrionaceae</taxon>
        <taxon>Fundidesulfovibrio</taxon>
    </lineage>
</organism>
<evidence type="ECO:0000256" key="2">
    <source>
        <dbReference type="SAM" id="SignalP"/>
    </source>
</evidence>
<feature type="signal peptide" evidence="2">
    <location>
        <begin position="1"/>
        <end position="25"/>
    </location>
</feature>
<evidence type="ECO:0000313" key="3">
    <source>
        <dbReference type="EMBL" id="HGG91331.1"/>
    </source>
</evidence>
<comment type="caution">
    <text evidence="3">The sequence shown here is derived from an EMBL/GenBank/DDBJ whole genome shotgun (WGS) entry which is preliminary data.</text>
</comment>
<keyword evidence="2" id="KW-0732">Signal</keyword>
<proteinExistence type="predicted"/>
<evidence type="ECO:0000256" key="1">
    <source>
        <dbReference type="SAM" id="MobiDB-lite"/>
    </source>
</evidence>
<sequence>MNALRMAAGALALAAFLTTAAGAQAQATKQAPKPAPQGGNKVLMEDWARKKQLLRDQVYEDLRRKGLLPQDGVVSFDALVKPDPRNPGKVQVRIESLTIHEKSKAQAPQGAKNDPIFGPRQPAGYPEAVEASLPIGGGTMRETITIVGGKPQEKGKAP</sequence>
<accession>A0A7C4ABB4</accession>
<name>A0A7C4ABB4_9BACT</name>
<dbReference type="EMBL" id="DSRP01000006">
    <property type="protein sequence ID" value="HGG91331.1"/>
    <property type="molecule type" value="Genomic_DNA"/>
</dbReference>
<gene>
    <name evidence="3" type="ORF">ENR59_00070</name>
</gene>
<protein>
    <submittedName>
        <fullName evidence="3">Uncharacterized protein</fullName>
    </submittedName>
</protein>